<evidence type="ECO:0000256" key="5">
    <source>
        <dbReference type="ARBA" id="ARBA00025770"/>
    </source>
</evidence>
<dbReference type="AlphaFoldDB" id="A0A0H5C7K9"/>
<dbReference type="GO" id="GO:0005666">
    <property type="term" value="C:RNA polymerase III complex"/>
    <property type="evidence" value="ECO:0007669"/>
    <property type="project" value="TreeGrafter"/>
</dbReference>
<dbReference type="Pfam" id="PF03604">
    <property type="entry name" value="Zn_ribbon_RPAB4"/>
    <property type="match status" value="1"/>
</dbReference>
<dbReference type="OrthoDB" id="5585087at2759"/>
<sequence length="70" mass="7720">MSREGFVAPQNLSSAASGFTSNKNNTVKYICTSCATNVSLGRNDAIRCSSCGHRVLYKARTRRMVQFEAR</sequence>
<comment type="subcellular location">
    <subcellularLocation>
        <location evidence="1">Nucleus</location>
    </subcellularLocation>
</comment>
<comment type="similarity">
    <text evidence="5">Belongs to the archaeal Rpo12/eukaryotic RPC10 RNA polymerase subunit family.</text>
</comment>
<evidence type="ECO:0000313" key="10">
    <source>
        <dbReference type="Proteomes" id="UP000094389"/>
    </source>
</evidence>
<evidence type="ECO:0000256" key="4">
    <source>
        <dbReference type="ARBA" id="ARBA00023242"/>
    </source>
</evidence>
<feature type="compositionally biased region" description="Polar residues" evidence="6">
    <location>
        <begin position="10"/>
        <end position="22"/>
    </location>
</feature>
<keyword evidence="3" id="KW-0862">Zinc</keyword>
<organism evidence="7 9">
    <name type="scientific">Cyberlindnera jadinii (strain ATCC 18201 / CBS 1600 / BCRC 20928 / JCM 3617 / NBRC 0987 / NRRL Y-1542)</name>
    <name type="common">Torula yeast</name>
    <name type="synonym">Candida utilis</name>
    <dbReference type="NCBI Taxonomy" id="983966"/>
    <lineage>
        <taxon>Eukaryota</taxon>
        <taxon>Fungi</taxon>
        <taxon>Dikarya</taxon>
        <taxon>Ascomycota</taxon>
        <taxon>Saccharomycotina</taxon>
        <taxon>Saccharomycetes</taxon>
        <taxon>Phaffomycetales</taxon>
        <taxon>Phaffomycetaceae</taxon>
        <taxon>Cyberlindnera</taxon>
    </lineage>
</organism>
<dbReference type="GO" id="GO:0006351">
    <property type="term" value="P:DNA-templated transcription"/>
    <property type="evidence" value="ECO:0007669"/>
    <property type="project" value="InterPro"/>
</dbReference>
<dbReference type="Gene3D" id="2.20.28.30">
    <property type="entry name" value="RNA polymerase ii, chain L"/>
    <property type="match status" value="1"/>
</dbReference>
<dbReference type="InterPro" id="IPR006591">
    <property type="entry name" value="RNAP_P/RPABC4"/>
</dbReference>
<dbReference type="GO" id="GO:0005736">
    <property type="term" value="C:RNA polymerase I complex"/>
    <property type="evidence" value="ECO:0007669"/>
    <property type="project" value="TreeGrafter"/>
</dbReference>
<evidence type="ECO:0000313" key="7">
    <source>
        <dbReference type="EMBL" id="CEP23947.1"/>
    </source>
</evidence>
<dbReference type="STRING" id="983966.A0A0H5C7K9"/>
<dbReference type="GO" id="GO:0005665">
    <property type="term" value="C:RNA polymerase II, core complex"/>
    <property type="evidence" value="ECO:0007669"/>
    <property type="project" value="TreeGrafter"/>
</dbReference>
<dbReference type="EMBL" id="CDQK01000005">
    <property type="protein sequence ID" value="CEP23947.1"/>
    <property type="molecule type" value="Genomic_DNA"/>
</dbReference>
<evidence type="ECO:0000256" key="2">
    <source>
        <dbReference type="ARBA" id="ARBA00022723"/>
    </source>
</evidence>
<gene>
    <name evidence="7" type="ORF">BN1211_4648</name>
    <name evidence="8" type="ORF">CYBJADRAFT_169074</name>
</gene>
<reference evidence="9" key="2">
    <citation type="journal article" date="2015" name="J. Biotechnol.">
        <title>The structure of the Cyberlindnera jadinii genome and its relation to Candida utilis analyzed by the occurrence of single nucleotide polymorphisms.</title>
        <authorList>
            <person name="Rupp O."/>
            <person name="Brinkrolf K."/>
            <person name="Buerth C."/>
            <person name="Kunigo M."/>
            <person name="Schneider J."/>
            <person name="Jaenicke S."/>
            <person name="Goesmann A."/>
            <person name="Puehler A."/>
            <person name="Jaeger K.-E."/>
            <person name="Ernst J.F."/>
        </authorList>
    </citation>
    <scope>NUCLEOTIDE SEQUENCE [LARGE SCALE GENOMIC DNA]</scope>
    <source>
        <strain evidence="9">ATCC 18201 / CBS 1600 / BCRC 20928 / JCM 3617 / NBRC 0987 / NRRL Y-1542</strain>
    </source>
</reference>
<dbReference type="SUPFAM" id="SSF63393">
    <property type="entry name" value="RNA polymerase subunits"/>
    <property type="match status" value="1"/>
</dbReference>
<keyword evidence="4" id="KW-0539">Nucleus</keyword>
<reference evidence="8 10" key="3">
    <citation type="journal article" date="2016" name="Proc. Natl. Acad. Sci. U.S.A.">
        <title>Comparative genomics of biotechnologically important yeasts.</title>
        <authorList>
            <person name="Riley R."/>
            <person name="Haridas S."/>
            <person name="Wolfe K.H."/>
            <person name="Lopes M.R."/>
            <person name="Hittinger C.T."/>
            <person name="Goeker M."/>
            <person name="Salamov A.A."/>
            <person name="Wisecaver J.H."/>
            <person name="Long T.M."/>
            <person name="Calvey C.H."/>
            <person name="Aerts A.L."/>
            <person name="Barry K.W."/>
            <person name="Choi C."/>
            <person name="Clum A."/>
            <person name="Coughlan A.Y."/>
            <person name="Deshpande S."/>
            <person name="Douglass A.P."/>
            <person name="Hanson S.J."/>
            <person name="Klenk H.-P."/>
            <person name="LaButti K.M."/>
            <person name="Lapidus A."/>
            <person name="Lindquist E.A."/>
            <person name="Lipzen A.M."/>
            <person name="Meier-Kolthoff J.P."/>
            <person name="Ohm R.A."/>
            <person name="Otillar R.P."/>
            <person name="Pangilinan J.L."/>
            <person name="Peng Y."/>
            <person name="Rokas A."/>
            <person name="Rosa C.A."/>
            <person name="Scheuner C."/>
            <person name="Sibirny A.A."/>
            <person name="Slot J.C."/>
            <person name="Stielow J.B."/>
            <person name="Sun H."/>
            <person name="Kurtzman C.P."/>
            <person name="Blackwell M."/>
            <person name="Grigoriev I.V."/>
            <person name="Jeffries T.W."/>
        </authorList>
    </citation>
    <scope>NUCLEOTIDE SEQUENCE [LARGE SCALE GENOMIC DNA]</scope>
    <source>
        <strain evidence="10">ATCC 18201 / CBS 1600 / BCRC 20928 / JCM 3617 / NBRC 0987 / NRRL Y-1542</strain>
        <strain evidence="8">NRRL Y-1542</strain>
    </source>
</reference>
<keyword evidence="2" id="KW-0479">Metal-binding</keyword>
<dbReference type="PANTHER" id="PTHR12056">
    <property type="entry name" value="DNA-DIRECTED RNA POLYMERASES I, II, AND III"/>
    <property type="match status" value="1"/>
</dbReference>
<dbReference type="EMBL" id="KV453938">
    <property type="protein sequence ID" value="ODV71707.1"/>
    <property type="molecule type" value="Genomic_DNA"/>
</dbReference>
<dbReference type="InterPro" id="IPR039747">
    <property type="entry name" value="RPABC4"/>
</dbReference>
<dbReference type="InterPro" id="IPR029040">
    <property type="entry name" value="RPABC4/Spt4"/>
</dbReference>
<proteinExistence type="inferred from homology"/>
<evidence type="ECO:0000256" key="6">
    <source>
        <dbReference type="SAM" id="MobiDB-lite"/>
    </source>
</evidence>
<accession>A0A0H5C7K9</accession>
<reference evidence="7" key="1">
    <citation type="submission" date="2014-12" db="EMBL/GenBank/DDBJ databases">
        <authorList>
            <person name="Jaenicke S."/>
        </authorList>
    </citation>
    <scope>NUCLEOTIDE SEQUENCE [LARGE SCALE GENOMIC DNA]</scope>
    <source>
        <strain evidence="7">CBS1600</strain>
    </source>
</reference>
<evidence type="ECO:0000256" key="3">
    <source>
        <dbReference type="ARBA" id="ARBA00022833"/>
    </source>
</evidence>
<dbReference type="GO" id="GO:0003677">
    <property type="term" value="F:DNA binding"/>
    <property type="evidence" value="ECO:0007669"/>
    <property type="project" value="InterPro"/>
</dbReference>
<dbReference type="Proteomes" id="UP000038830">
    <property type="component" value="Unassembled WGS sequence"/>
</dbReference>
<evidence type="ECO:0000313" key="9">
    <source>
        <dbReference type="Proteomes" id="UP000038830"/>
    </source>
</evidence>
<dbReference type="Proteomes" id="UP000094389">
    <property type="component" value="Unassembled WGS sequence"/>
</dbReference>
<feature type="region of interest" description="Disordered" evidence="6">
    <location>
        <begin position="1"/>
        <end position="22"/>
    </location>
</feature>
<protein>
    <submittedName>
        <fullName evidence="7">Uncharacterized protein</fullName>
    </submittedName>
</protein>
<dbReference type="GO" id="GO:0003899">
    <property type="term" value="F:DNA-directed RNA polymerase activity"/>
    <property type="evidence" value="ECO:0007669"/>
    <property type="project" value="InterPro"/>
</dbReference>
<dbReference type="FunFam" id="2.20.28.30:FF:000003">
    <property type="entry name" value="DNA-directed RNA polymerases I, II, and III subunit RPABC4"/>
    <property type="match status" value="1"/>
</dbReference>
<dbReference type="OMA" id="MTYICGD"/>
<accession>A0A1E4RWP6</accession>
<name>A0A0H5C7K9_CYBJN</name>
<evidence type="ECO:0000313" key="8">
    <source>
        <dbReference type="EMBL" id="ODV71707.1"/>
    </source>
</evidence>
<dbReference type="SMART" id="SM00659">
    <property type="entry name" value="RPOLCX"/>
    <property type="match status" value="1"/>
</dbReference>
<dbReference type="PANTHER" id="PTHR12056:SF2">
    <property type="entry name" value="GEO11084P1"/>
    <property type="match status" value="1"/>
</dbReference>
<keyword evidence="10" id="KW-1185">Reference proteome</keyword>
<dbReference type="GO" id="GO:0008270">
    <property type="term" value="F:zinc ion binding"/>
    <property type="evidence" value="ECO:0007669"/>
    <property type="project" value="InterPro"/>
</dbReference>
<evidence type="ECO:0000256" key="1">
    <source>
        <dbReference type="ARBA" id="ARBA00004123"/>
    </source>
</evidence>